<gene>
    <name evidence="3" type="ORF">IAA72_02535</name>
</gene>
<organism evidence="3 4">
    <name type="scientific">Candidatus Ornithospirochaeta stercoravium</name>
    <dbReference type="NCBI Taxonomy" id="2840897"/>
    <lineage>
        <taxon>Bacteria</taxon>
        <taxon>Pseudomonadati</taxon>
        <taxon>Spirochaetota</taxon>
        <taxon>Spirochaetia</taxon>
        <taxon>Spirochaetales</taxon>
        <taxon>Spirochaetaceae</taxon>
        <taxon>Spirochaetaceae incertae sedis</taxon>
        <taxon>Candidatus Ornithospirochaeta</taxon>
    </lineage>
</organism>
<feature type="domain" description="Flavin reductase like" evidence="2">
    <location>
        <begin position="49"/>
        <end position="162"/>
    </location>
</feature>
<protein>
    <submittedName>
        <fullName evidence="3">Flavin reductase</fullName>
    </submittedName>
</protein>
<dbReference type="EMBL" id="JADIMF010000039">
    <property type="protein sequence ID" value="MBO8468644.1"/>
    <property type="molecule type" value="Genomic_DNA"/>
</dbReference>
<comment type="similarity">
    <text evidence="1">Belongs to the flavoredoxin family.</text>
</comment>
<dbReference type="SUPFAM" id="SSF50475">
    <property type="entry name" value="FMN-binding split barrel"/>
    <property type="match status" value="1"/>
</dbReference>
<evidence type="ECO:0000256" key="1">
    <source>
        <dbReference type="ARBA" id="ARBA00038054"/>
    </source>
</evidence>
<dbReference type="InterPro" id="IPR052174">
    <property type="entry name" value="Flavoredoxin"/>
</dbReference>
<dbReference type="InterPro" id="IPR002563">
    <property type="entry name" value="Flavin_Rdtase-like_dom"/>
</dbReference>
<reference evidence="3" key="1">
    <citation type="submission" date="2020-10" db="EMBL/GenBank/DDBJ databases">
        <authorList>
            <person name="Gilroy R."/>
        </authorList>
    </citation>
    <scope>NUCLEOTIDE SEQUENCE</scope>
    <source>
        <strain evidence="3">14700</strain>
    </source>
</reference>
<dbReference type="PANTHER" id="PTHR43567">
    <property type="entry name" value="FLAVOREDOXIN-RELATED-RELATED"/>
    <property type="match status" value="1"/>
</dbReference>
<dbReference type="AlphaFoldDB" id="A0A9D9I9T4"/>
<proteinExistence type="inferred from homology"/>
<dbReference type="GO" id="GO:0010181">
    <property type="term" value="F:FMN binding"/>
    <property type="evidence" value="ECO:0007669"/>
    <property type="project" value="InterPro"/>
</dbReference>
<dbReference type="GO" id="GO:0016646">
    <property type="term" value="F:oxidoreductase activity, acting on the CH-NH group of donors, NAD or NADP as acceptor"/>
    <property type="evidence" value="ECO:0007669"/>
    <property type="project" value="UniProtKB-ARBA"/>
</dbReference>
<evidence type="ECO:0000313" key="3">
    <source>
        <dbReference type="EMBL" id="MBO8468644.1"/>
    </source>
</evidence>
<dbReference type="Proteomes" id="UP000810292">
    <property type="component" value="Unassembled WGS sequence"/>
</dbReference>
<accession>A0A9D9I9T4</accession>
<dbReference type="PANTHER" id="PTHR43567:SF5">
    <property type="entry name" value="HYPOTHETICAL CYTOSOLIC PROTEIN"/>
    <property type="match status" value="1"/>
</dbReference>
<evidence type="ECO:0000259" key="2">
    <source>
        <dbReference type="Pfam" id="PF01613"/>
    </source>
</evidence>
<dbReference type="InterPro" id="IPR012349">
    <property type="entry name" value="Split_barrel_FMN-bd"/>
</dbReference>
<dbReference type="Gene3D" id="2.30.110.10">
    <property type="entry name" value="Electron Transport, Fmn-binding Protein, Chain A"/>
    <property type="match status" value="1"/>
</dbReference>
<reference evidence="3" key="2">
    <citation type="journal article" date="2021" name="PeerJ">
        <title>Extensive microbial diversity within the chicken gut microbiome revealed by metagenomics and culture.</title>
        <authorList>
            <person name="Gilroy R."/>
            <person name="Ravi A."/>
            <person name="Getino M."/>
            <person name="Pursley I."/>
            <person name="Horton D.L."/>
            <person name="Alikhan N.F."/>
            <person name="Baker D."/>
            <person name="Gharbi K."/>
            <person name="Hall N."/>
            <person name="Watson M."/>
            <person name="Adriaenssens E.M."/>
            <person name="Foster-Nyarko E."/>
            <person name="Jarju S."/>
            <person name="Secka A."/>
            <person name="Antonio M."/>
            <person name="Oren A."/>
            <person name="Chaudhuri R.R."/>
            <person name="La Ragione R."/>
            <person name="Hildebrand F."/>
            <person name="Pallen M.J."/>
        </authorList>
    </citation>
    <scope>NUCLEOTIDE SEQUENCE</scope>
    <source>
        <strain evidence="3">14700</strain>
    </source>
</reference>
<comment type="caution">
    <text evidence="3">The sequence shown here is derived from an EMBL/GenBank/DDBJ whole genome shotgun (WGS) entry which is preliminary data.</text>
</comment>
<sequence length="164" mass="18616">MQKIDYSQLELNPFTMIGNEAFLLTAGTMKDWNTMTAGWGGLGFIWGEPSVFVFVRESRYTLSFMDKYDRFTLSFFPPEMKNALDFCGSHSGRDTDKAKGAAITPVEVDGTVTFEEANLVFSCRKASKTLIDEKQIIDSSVLKLYPQQDWHDMYIGYIDGVYIP</sequence>
<name>A0A9D9I9T4_9SPIO</name>
<dbReference type="Pfam" id="PF01613">
    <property type="entry name" value="Flavin_Reduct"/>
    <property type="match status" value="1"/>
</dbReference>
<evidence type="ECO:0000313" key="4">
    <source>
        <dbReference type="Proteomes" id="UP000810292"/>
    </source>
</evidence>